<dbReference type="PANTHER" id="PTHR21399">
    <property type="entry name" value="CHLORIDE CONDUCTANCE REGULATORY PROTEIN ICLN"/>
    <property type="match status" value="1"/>
</dbReference>
<dbReference type="GO" id="GO:0006884">
    <property type="term" value="P:cell volume homeostasis"/>
    <property type="evidence" value="ECO:0007669"/>
    <property type="project" value="InterPro"/>
</dbReference>
<dbReference type="Gene3D" id="2.30.29.30">
    <property type="entry name" value="Pleckstrin-homology domain (PH domain)/Phosphotyrosine-binding domain (PTB)"/>
    <property type="match status" value="1"/>
</dbReference>
<dbReference type="GO" id="GO:0034709">
    <property type="term" value="C:methylosome"/>
    <property type="evidence" value="ECO:0007669"/>
    <property type="project" value="InterPro"/>
</dbReference>
<reference evidence="8" key="1">
    <citation type="journal article" date="2020" name="Nat. Commun.">
        <title>Genome sequence of the cluster root forming white lupin.</title>
        <authorList>
            <person name="Hufnagel B."/>
            <person name="Marques A."/>
            <person name="Soriano A."/>
            <person name="Marques L."/>
            <person name="Divol F."/>
            <person name="Doumas P."/>
            <person name="Sallet E."/>
            <person name="Mancinotti D."/>
            <person name="Carrere S."/>
            <person name="Marande W."/>
            <person name="Arribat S."/>
            <person name="Keller J."/>
            <person name="Huneau C."/>
            <person name="Blein T."/>
            <person name="Aime D."/>
            <person name="Laguerre M."/>
            <person name="Taylor J."/>
            <person name="Schubert V."/>
            <person name="Nelson M."/>
            <person name="Geu-Flores F."/>
            <person name="Crespi M."/>
            <person name="Gallardo-Guerrero K."/>
            <person name="Delaux P.-M."/>
            <person name="Salse J."/>
            <person name="Berges H."/>
            <person name="Guyot R."/>
            <person name="Gouzy J."/>
            <person name="Peret B."/>
        </authorList>
    </citation>
    <scope>NUCLEOTIDE SEQUENCE [LARGE SCALE GENOMIC DNA]</scope>
    <source>
        <strain evidence="8">cv. Amiga</strain>
    </source>
</reference>
<dbReference type="EMBL" id="WOCE01000004">
    <property type="protein sequence ID" value="KAE9615982.1"/>
    <property type="molecule type" value="Genomic_DNA"/>
</dbReference>
<sequence>MVLGLRNFTNRTQTGEALLDTENGEELVHVQSDIDIVFNTFPRHSHGTLYISTKQVIWVNDVEKDKGYAVDFLSISLHAVSTDPDAYPVPCLYAQIDTEADEDDSDYSDSESNAIENLSKIREMRLIPSDPTQLDTLFQVFCECAELNPEPNDEEGEEHDWVFNTDQIEDEEAEEEGYNSHNPANSLGQSNGNHDLARSVLELQINDKRFEDAEEMEINGDGTHH</sequence>
<dbReference type="InterPro" id="IPR039924">
    <property type="entry name" value="ICln/Lot5/Saf5"/>
</dbReference>
<dbReference type="InterPro" id="IPR003521">
    <property type="entry name" value="ICln"/>
</dbReference>
<dbReference type="PANTHER" id="PTHR21399:SF0">
    <property type="entry name" value="METHYLOSOME SUBUNIT PICLN"/>
    <property type="match status" value="1"/>
</dbReference>
<comment type="subcellular location">
    <subcellularLocation>
        <location evidence="2">Cytoplasm</location>
    </subcellularLocation>
    <subcellularLocation>
        <location evidence="1">Nucleus</location>
    </subcellularLocation>
</comment>
<keyword evidence="8" id="KW-1185">Reference proteome</keyword>
<proteinExistence type="inferred from homology"/>
<dbReference type="GO" id="GO:0006821">
    <property type="term" value="P:chloride transport"/>
    <property type="evidence" value="ECO:0007669"/>
    <property type="project" value="InterPro"/>
</dbReference>
<evidence type="ECO:0000256" key="6">
    <source>
        <dbReference type="SAM" id="MobiDB-lite"/>
    </source>
</evidence>
<dbReference type="GO" id="GO:0045292">
    <property type="term" value="P:mRNA cis splicing, via spliceosome"/>
    <property type="evidence" value="ECO:0007669"/>
    <property type="project" value="TreeGrafter"/>
</dbReference>
<protein>
    <submittedName>
        <fullName evidence="7">Putative PH domain-containing protein</fullName>
    </submittedName>
</protein>
<comment type="caution">
    <text evidence="7">The sequence shown here is derived from an EMBL/GenBank/DDBJ whole genome shotgun (WGS) entry which is preliminary data.</text>
</comment>
<dbReference type="Pfam" id="PF03517">
    <property type="entry name" value="Voldacs"/>
    <property type="match status" value="1"/>
</dbReference>
<feature type="region of interest" description="Disordered" evidence="6">
    <location>
        <begin position="170"/>
        <end position="196"/>
    </location>
</feature>
<keyword evidence="4" id="KW-0963">Cytoplasm</keyword>
<dbReference type="OrthoDB" id="19714at2759"/>
<gene>
    <name evidence="7" type="ORF">Lalb_Chr04g0260971</name>
</gene>
<accession>A0A6A5M5T7</accession>
<evidence type="ECO:0000256" key="5">
    <source>
        <dbReference type="ARBA" id="ARBA00023242"/>
    </source>
</evidence>
<keyword evidence="5" id="KW-0539">Nucleus</keyword>
<organism evidence="7 8">
    <name type="scientific">Lupinus albus</name>
    <name type="common">White lupine</name>
    <name type="synonym">Lupinus termis</name>
    <dbReference type="NCBI Taxonomy" id="3870"/>
    <lineage>
        <taxon>Eukaryota</taxon>
        <taxon>Viridiplantae</taxon>
        <taxon>Streptophyta</taxon>
        <taxon>Embryophyta</taxon>
        <taxon>Tracheophyta</taxon>
        <taxon>Spermatophyta</taxon>
        <taxon>Magnoliopsida</taxon>
        <taxon>eudicotyledons</taxon>
        <taxon>Gunneridae</taxon>
        <taxon>Pentapetalae</taxon>
        <taxon>rosids</taxon>
        <taxon>fabids</taxon>
        <taxon>Fabales</taxon>
        <taxon>Fabaceae</taxon>
        <taxon>Papilionoideae</taxon>
        <taxon>50 kb inversion clade</taxon>
        <taxon>genistoids sensu lato</taxon>
        <taxon>core genistoids</taxon>
        <taxon>Genisteae</taxon>
        <taxon>Lupinus</taxon>
    </lineage>
</organism>
<evidence type="ECO:0000256" key="1">
    <source>
        <dbReference type="ARBA" id="ARBA00004123"/>
    </source>
</evidence>
<comment type="similarity">
    <text evidence="3">Belongs to the pICln (TC 1.A.47) family.</text>
</comment>
<evidence type="ECO:0000256" key="4">
    <source>
        <dbReference type="ARBA" id="ARBA00022490"/>
    </source>
</evidence>
<evidence type="ECO:0000313" key="7">
    <source>
        <dbReference type="EMBL" id="KAE9615982.1"/>
    </source>
</evidence>
<dbReference type="SUPFAM" id="SSF50729">
    <property type="entry name" value="PH domain-like"/>
    <property type="match status" value="1"/>
</dbReference>
<evidence type="ECO:0000256" key="2">
    <source>
        <dbReference type="ARBA" id="ARBA00004496"/>
    </source>
</evidence>
<dbReference type="GO" id="GO:0005886">
    <property type="term" value="C:plasma membrane"/>
    <property type="evidence" value="ECO:0007669"/>
    <property type="project" value="InterPro"/>
</dbReference>
<dbReference type="GO" id="GO:0000387">
    <property type="term" value="P:spliceosomal snRNP assembly"/>
    <property type="evidence" value="ECO:0007669"/>
    <property type="project" value="InterPro"/>
</dbReference>
<evidence type="ECO:0000256" key="3">
    <source>
        <dbReference type="ARBA" id="ARBA00007054"/>
    </source>
</evidence>
<dbReference type="GO" id="GO:0005829">
    <property type="term" value="C:cytosol"/>
    <property type="evidence" value="ECO:0007669"/>
    <property type="project" value="InterPro"/>
</dbReference>
<dbReference type="Proteomes" id="UP000447434">
    <property type="component" value="Chromosome 4"/>
</dbReference>
<dbReference type="InterPro" id="IPR011993">
    <property type="entry name" value="PH-like_dom_sf"/>
</dbReference>
<dbReference type="PRINTS" id="PR01348">
    <property type="entry name" value="ICLNCHANNEL"/>
</dbReference>
<dbReference type="AlphaFoldDB" id="A0A6A5M5T7"/>
<feature type="compositionally biased region" description="Polar residues" evidence="6">
    <location>
        <begin position="179"/>
        <end position="193"/>
    </location>
</feature>
<dbReference type="GO" id="GO:0034715">
    <property type="term" value="C:pICln-Sm protein complex"/>
    <property type="evidence" value="ECO:0007669"/>
    <property type="project" value="InterPro"/>
</dbReference>
<name>A0A6A5M5T7_LUPAL</name>
<evidence type="ECO:0000313" key="8">
    <source>
        <dbReference type="Proteomes" id="UP000447434"/>
    </source>
</evidence>
<dbReference type="GO" id="GO:0005681">
    <property type="term" value="C:spliceosomal complex"/>
    <property type="evidence" value="ECO:0007669"/>
    <property type="project" value="TreeGrafter"/>
</dbReference>